<dbReference type="RefSeq" id="WP_084370919.1">
    <property type="nucleotide sequence ID" value="NZ_FWYF01000001.1"/>
</dbReference>
<organism evidence="2 3">
    <name type="scientific">Reichenbachiella faecimaris</name>
    <dbReference type="NCBI Taxonomy" id="692418"/>
    <lineage>
        <taxon>Bacteria</taxon>
        <taxon>Pseudomonadati</taxon>
        <taxon>Bacteroidota</taxon>
        <taxon>Cytophagia</taxon>
        <taxon>Cytophagales</taxon>
        <taxon>Reichenbachiellaceae</taxon>
        <taxon>Reichenbachiella</taxon>
    </lineage>
</organism>
<dbReference type="Proteomes" id="UP000192472">
    <property type="component" value="Unassembled WGS sequence"/>
</dbReference>
<keyword evidence="1" id="KW-0472">Membrane</keyword>
<reference evidence="2 3" key="1">
    <citation type="submission" date="2017-04" db="EMBL/GenBank/DDBJ databases">
        <authorList>
            <person name="Afonso C.L."/>
            <person name="Miller P.J."/>
            <person name="Scott M.A."/>
            <person name="Spackman E."/>
            <person name="Goraichik I."/>
            <person name="Dimitrov K.M."/>
            <person name="Suarez D.L."/>
            <person name="Swayne D.E."/>
        </authorList>
    </citation>
    <scope>NUCLEOTIDE SEQUENCE [LARGE SCALE GENOMIC DNA]</scope>
    <source>
        <strain evidence="2 3">DSM 26133</strain>
    </source>
</reference>
<keyword evidence="1" id="KW-1133">Transmembrane helix</keyword>
<dbReference type="EMBL" id="FWYF01000001">
    <property type="protein sequence ID" value="SMD32245.1"/>
    <property type="molecule type" value="Genomic_DNA"/>
</dbReference>
<feature type="transmembrane region" description="Helical" evidence="1">
    <location>
        <begin position="297"/>
        <end position="319"/>
    </location>
</feature>
<protein>
    <submittedName>
        <fullName evidence="2">Uncharacterized protein</fullName>
    </submittedName>
</protein>
<name>A0A1W2G6F7_REIFA</name>
<keyword evidence="1" id="KW-0812">Transmembrane</keyword>
<evidence type="ECO:0000313" key="2">
    <source>
        <dbReference type="EMBL" id="SMD32245.1"/>
    </source>
</evidence>
<accession>A0A1W2G6F7</accession>
<feature type="transmembrane region" description="Helical" evidence="1">
    <location>
        <begin position="21"/>
        <end position="43"/>
    </location>
</feature>
<dbReference type="AlphaFoldDB" id="A0A1W2G6F7"/>
<keyword evidence="3" id="KW-1185">Reference proteome</keyword>
<sequence>MKLLTIIKNKFNAYQDDPILGIWHLITLVFSIIGIAESIEWIINTEYEIYIASALIIVFATLIILFFLRPRAMKYFEVTRKKKNIVLEQENKMIIFKNGTSKYSLSQKMIFEKDPEPDDFTIKMQSSEGESFESMNLELNGTVTNVEKQKNGIIKVTFKPDEDVKKYQVWDFKYSYTPNYKFDKDNYCDSIRVPIAYKIGFQKCVLYTEIPIEKVICFKEPTNIPSNNWEELNYYGLKTKSYNSPSPYNVSENGFEWEIDNPKIGDVYNCTFFYDKGEKKFLKKKKRKIKRVRLFRNLKYSSIILAIMTVVYLVLRYLLIK</sequence>
<proteinExistence type="predicted"/>
<feature type="transmembrane region" description="Helical" evidence="1">
    <location>
        <begin position="49"/>
        <end position="68"/>
    </location>
</feature>
<evidence type="ECO:0000256" key="1">
    <source>
        <dbReference type="SAM" id="Phobius"/>
    </source>
</evidence>
<evidence type="ECO:0000313" key="3">
    <source>
        <dbReference type="Proteomes" id="UP000192472"/>
    </source>
</evidence>
<gene>
    <name evidence="2" type="ORF">SAMN04488029_0588</name>
</gene>